<proteinExistence type="predicted"/>
<dbReference type="RefSeq" id="WP_078737001.1">
    <property type="nucleotide sequence ID" value="NZ_FUXE01000010.1"/>
</dbReference>
<dbReference type="SUPFAM" id="SSF47729">
    <property type="entry name" value="IHF-like DNA-binding proteins"/>
    <property type="match status" value="1"/>
</dbReference>
<organism evidence="3 4">
    <name type="scientific">Porphyromonas circumdentaria</name>
    <dbReference type="NCBI Taxonomy" id="29524"/>
    <lineage>
        <taxon>Bacteria</taxon>
        <taxon>Pseudomonadati</taxon>
        <taxon>Bacteroidota</taxon>
        <taxon>Bacteroidia</taxon>
        <taxon>Bacteroidales</taxon>
        <taxon>Porphyromonadaceae</taxon>
        <taxon>Porphyromonas</taxon>
    </lineage>
</organism>
<evidence type="ECO:0000259" key="2">
    <source>
        <dbReference type="Pfam" id="PF18291"/>
    </source>
</evidence>
<dbReference type="InterPro" id="IPR036388">
    <property type="entry name" value="WH-like_DNA-bd_sf"/>
</dbReference>
<dbReference type="Pfam" id="PF18291">
    <property type="entry name" value="HU-HIG"/>
    <property type="match status" value="1"/>
</dbReference>
<sequence>MAKYVMQELPDMSGAGERLKYPRMLIERQTDLEAIAATLSSNTTFGREEITAVVQMVAEEVGRLIAQGTSVRVDGLGIFSAKLGLKKGVEPEREGGTKRIANSIEIANVHFRPDKNLLWVANKNCHLKRAHAKKYNKPNTNLEQRMKLVQEFLREHFVLTLQDYVALIGVSRTTASSELRKFASQGLLRVQGRGSHLIYKLPE</sequence>
<dbReference type="Gene3D" id="1.10.10.10">
    <property type="entry name" value="Winged helix-like DNA-binding domain superfamily/Winged helix DNA-binding domain"/>
    <property type="match status" value="1"/>
</dbReference>
<dbReference type="EMBL" id="FUXE01000010">
    <property type="protein sequence ID" value="SJZ77359.1"/>
    <property type="molecule type" value="Genomic_DNA"/>
</dbReference>
<protein>
    <submittedName>
        <fullName evidence="3">DNA-binding protein, histone-like, putative</fullName>
    </submittedName>
</protein>
<dbReference type="Proteomes" id="UP000190121">
    <property type="component" value="Unassembled WGS sequence"/>
</dbReference>
<feature type="domain" description="HU" evidence="2">
    <location>
        <begin position="2"/>
        <end position="119"/>
    </location>
</feature>
<keyword evidence="1 3" id="KW-0238">DNA-binding</keyword>
<keyword evidence="4" id="KW-1185">Reference proteome</keyword>
<dbReference type="InterPro" id="IPR041607">
    <property type="entry name" value="HU-HIG"/>
</dbReference>
<dbReference type="OrthoDB" id="1093305at2"/>
<dbReference type="InterPro" id="IPR005902">
    <property type="entry name" value="HU_DNA-bd_put"/>
</dbReference>
<dbReference type="GO" id="GO:0003677">
    <property type="term" value="F:DNA binding"/>
    <property type="evidence" value="ECO:0007669"/>
    <property type="project" value="UniProtKB-KW"/>
</dbReference>
<gene>
    <name evidence="3" type="ORF">SAMN02745171_01082</name>
</gene>
<dbReference type="NCBIfam" id="TIGR01201">
    <property type="entry name" value="HU_rel"/>
    <property type="match status" value="1"/>
</dbReference>
<evidence type="ECO:0000313" key="4">
    <source>
        <dbReference type="Proteomes" id="UP000190121"/>
    </source>
</evidence>
<dbReference type="AlphaFoldDB" id="A0A1T4NDJ8"/>
<reference evidence="4" key="1">
    <citation type="submission" date="2017-02" db="EMBL/GenBank/DDBJ databases">
        <authorList>
            <person name="Varghese N."/>
            <person name="Submissions S."/>
        </authorList>
    </citation>
    <scope>NUCLEOTIDE SEQUENCE [LARGE SCALE GENOMIC DNA]</scope>
    <source>
        <strain evidence="4">ATCC 51356</strain>
    </source>
</reference>
<name>A0A1T4NDJ8_9PORP</name>
<dbReference type="InterPro" id="IPR010992">
    <property type="entry name" value="IHF-like_DNA-bd_dom_sf"/>
</dbReference>
<accession>A0A1T4NDJ8</accession>
<evidence type="ECO:0000256" key="1">
    <source>
        <dbReference type="ARBA" id="ARBA00023125"/>
    </source>
</evidence>
<evidence type="ECO:0000313" key="3">
    <source>
        <dbReference type="EMBL" id="SJZ77359.1"/>
    </source>
</evidence>